<name>A0A6B2L872_9EUKA</name>
<organism evidence="1">
    <name type="scientific">Arcella intermedia</name>
    <dbReference type="NCBI Taxonomy" id="1963864"/>
    <lineage>
        <taxon>Eukaryota</taxon>
        <taxon>Amoebozoa</taxon>
        <taxon>Tubulinea</taxon>
        <taxon>Elardia</taxon>
        <taxon>Arcellinida</taxon>
        <taxon>Sphaerothecina</taxon>
        <taxon>Arcellidae</taxon>
        <taxon>Arcella</taxon>
    </lineage>
</organism>
<proteinExistence type="predicted"/>
<reference evidence="1" key="1">
    <citation type="journal article" date="2020" name="J. Eukaryot. Microbiol.">
        <title>De novo Sequencing, Assembly and Annotation of the Transcriptome for the Free-Living Testate Amoeba Arcella intermedia.</title>
        <authorList>
            <person name="Ribeiro G.M."/>
            <person name="Porfirio-Sousa A.L."/>
            <person name="Maurer-Alcala X.X."/>
            <person name="Katz L.A."/>
            <person name="Lahr D.J.G."/>
        </authorList>
    </citation>
    <scope>NUCLEOTIDE SEQUENCE</scope>
</reference>
<dbReference type="Gene3D" id="3.40.960.10">
    <property type="entry name" value="VSR Endonuclease"/>
    <property type="match status" value="1"/>
</dbReference>
<accession>A0A6B2L872</accession>
<protein>
    <recommendedName>
        <fullName evidence="2">DUF559 domain-containing protein</fullName>
    </recommendedName>
</protein>
<dbReference type="EMBL" id="GIBP01004230">
    <property type="protein sequence ID" value="NDV33199.1"/>
    <property type="molecule type" value="Transcribed_RNA"/>
</dbReference>
<evidence type="ECO:0000313" key="1">
    <source>
        <dbReference type="EMBL" id="NDV33199.1"/>
    </source>
</evidence>
<sequence>MEFLSTHLFIFIRRMMDWRLVDGEELRILLKRNISYLNLLEKNFPEFMWERNWSFFSNINGIDRKRIFLDGFLIDYFWVRNQLDLSEIKEKIFSSFPGGATVLTYHNGSPQRIFNEIYPELNPRFRRVSSGYWKDLGKNFLMERLLRLYRLKRKEDWYRLSTLQVRTVFGSEIPKRQLIRILEFLYPEENWDLLRFSERLNKRARQKFLGVMLAEVFRGEVVVEEFHCRSRNKTYIFDFYVPSRKLVIEYQGEQHYFNVLKWTELGKQRERDSEKEMVCLNDGLKLVHVPYWWDNSIDSLKKFVLGEPSCTHNIS</sequence>
<evidence type="ECO:0008006" key="2">
    <source>
        <dbReference type="Google" id="ProtNLM"/>
    </source>
</evidence>
<dbReference type="AlphaFoldDB" id="A0A6B2L872"/>